<keyword evidence="8" id="KW-1185">Reference proteome</keyword>
<keyword evidence="7" id="KW-0670">Pyruvate</keyword>
<dbReference type="CDD" id="cd07039">
    <property type="entry name" value="TPP_PYR_POX"/>
    <property type="match status" value="1"/>
</dbReference>
<gene>
    <name evidence="7" type="primary">poxB</name>
    <name evidence="7" type="ORF">GCM10011491_14120</name>
</gene>
<organism evidence="7 8">
    <name type="scientific">Brucella endophytica</name>
    <dbReference type="NCBI Taxonomy" id="1963359"/>
    <lineage>
        <taxon>Bacteria</taxon>
        <taxon>Pseudomonadati</taxon>
        <taxon>Pseudomonadota</taxon>
        <taxon>Alphaproteobacteria</taxon>
        <taxon>Hyphomicrobiales</taxon>
        <taxon>Brucellaceae</taxon>
        <taxon>Brucella/Ochrobactrum group</taxon>
        <taxon>Brucella</taxon>
    </lineage>
</organism>
<feature type="domain" description="Thiamine pyrophosphate enzyme N-terminal TPP-binding" evidence="6">
    <location>
        <begin position="5"/>
        <end position="118"/>
    </location>
</feature>
<protein>
    <submittedName>
        <fullName evidence="7">Pyruvate dehydrogenase</fullName>
    </submittedName>
</protein>
<dbReference type="InterPro" id="IPR029061">
    <property type="entry name" value="THDP-binding"/>
</dbReference>
<reference evidence="7" key="1">
    <citation type="journal article" date="2014" name="Int. J. Syst. Evol. Microbiol.">
        <title>Complete genome sequence of Corynebacterium casei LMG S-19264T (=DSM 44701T), isolated from a smear-ripened cheese.</title>
        <authorList>
            <consortium name="US DOE Joint Genome Institute (JGI-PGF)"/>
            <person name="Walter F."/>
            <person name="Albersmeier A."/>
            <person name="Kalinowski J."/>
            <person name="Ruckert C."/>
        </authorList>
    </citation>
    <scope>NUCLEOTIDE SEQUENCE</scope>
    <source>
        <strain evidence="7">CGMCC 1.15082</strain>
    </source>
</reference>
<keyword evidence="2 3" id="KW-0786">Thiamine pyrophosphate</keyword>
<dbReference type="PANTHER" id="PTHR42981:SF2">
    <property type="entry name" value="PYRUVATE DEHYDROGENASE [UBIQUINONE]"/>
    <property type="match status" value="1"/>
</dbReference>
<dbReference type="EMBL" id="BMHH01000004">
    <property type="protein sequence ID" value="GGA87590.1"/>
    <property type="molecule type" value="Genomic_DNA"/>
</dbReference>
<dbReference type="GO" id="GO:0030976">
    <property type="term" value="F:thiamine pyrophosphate binding"/>
    <property type="evidence" value="ECO:0007669"/>
    <property type="project" value="InterPro"/>
</dbReference>
<dbReference type="Pfam" id="PF02776">
    <property type="entry name" value="TPP_enzyme_N"/>
    <property type="match status" value="1"/>
</dbReference>
<comment type="similarity">
    <text evidence="1 3">Belongs to the TPP enzyme family.</text>
</comment>
<evidence type="ECO:0000313" key="8">
    <source>
        <dbReference type="Proteomes" id="UP000646478"/>
    </source>
</evidence>
<dbReference type="InterPro" id="IPR047210">
    <property type="entry name" value="TPP_PYR_POXB-like"/>
</dbReference>
<evidence type="ECO:0000256" key="3">
    <source>
        <dbReference type="RuleBase" id="RU362132"/>
    </source>
</evidence>
<reference evidence="7" key="2">
    <citation type="submission" date="2020-09" db="EMBL/GenBank/DDBJ databases">
        <authorList>
            <person name="Sun Q."/>
            <person name="Zhou Y."/>
        </authorList>
    </citation>
    <scope>NUCLEOTIDE SEQUENCE</scope>
    <source>
        <strain evidence="7">CGMCC 1.15082</strain>
    </source>
</reference>
<dbReference type="Pfam" id="PF00205">
    <property type="entry name" value="TPP_enzyme_M"/>
    <property type="match status" value="1"/>
</dbReference>
<dbReference type="Gene3D" id="3.40.50.970">
    <property type="match status" value="2"/>
</dbReference>
<dbReference type="GO" id="GO:0019752">
    <property type="term" value="P:carboxylic acid metabolic process"/>
    <property type="evidence" value="ECO:0007669"/>
    <property type="project" value="UniProtKB-ARBA"/>
</dbReference>
<evidence type="ECO:0000313" key="7">
    <source>
        <dbReference type="EMBL" id="GGA87590.1"/>
    </source>
</evidence>
<proteinExistence type="inferred from homology"/>
<dbReference type="InterPro" id="IPR012000">
    <property type="entry name" value="Thiamin_PyroP_enz_cen_dom"/>
</dbReference>
<dbReference type="SUPFAM" id="SSF52467">
    <property type="entry name" value="DHS-like NAD/FAD-binding domain"/>
    <property type="match status" value="1"/>
</dbReference>
<evidence type="ECO:0000259" key="5">
    <source>
        <dbReference type="Pfam" id="PF02775"/>
    </source>
</evidence>
<dbReference type="Gene3D" id="3.40.50.1220">
    <property type="entry name" value="TPP-binding domain"/>
    <property type="match status" value="1"/>
</dbReference>
<dbReference type="InterPro" id="IPR047211">
    <property type="entry name" value="POXB-like"/>
</dbReference>
<evidence type="ECO:0000259" key="6">
    <source>
        <dbReference type="Pfam" id="PF02776"/>
    </source>
</evidence>
<name>A0A916S6X7_9HYPH</name>
<dbReference type="InterPro" id="IPR011766">
    <property type="entry name" value="TPP_enzyme_TPP-bd"/>
</dbReference>
<sequence>MARKKVADIIIDTLSKAGVKRCYGVVGDTLNYVTDAIRRSDIEWVHMRHEEVGGFAAGAEALMTGRLTACAGSCGPGSLHFINGLFESHRNGAPVVLIASQVAASQLGMDFPQEVDFKPIYAQCSHFCCYIHTPAQARRVTAMAAQAALNKRGVAVIVVSGDMSNMEVEDQLDFLPHHPTPIIRPSDSELQAAADIINASKRVAIYAGAGCEDAGHLVVALADRIKAPVAHTSRAKDFIEPDNPYNMGMTGVFGIESGLHALMDCDTLLLLGADFAWAQFYPSHARIIQLDRDATHLGRRHPIELGLAGNVGDTIEALMPLLAPREESEFLKRCLAHRKRSLGKLEKEERPGKHGIIHPQYLVKTIDRLADEDVIVTADGGGPMVWMLRHFSVNGRRRTLGSLLHGTMANALPQAIGIKKAFPERQVISFSGDGGLAMLMGDLLTLVQEKIPVKIVVFNNSSLGFVELEQKVEGLLDAFTGLTNPDFGKVAEAIGFYGRRVDHADELETAVAEWLAEPGPALLDVKVNRYELLMPPDVKFGEVMNTALYSAKAILSGRGDEVLKLVRSNFAD</sequence>
<evidence type="ECO:0000259" key="4">
    <source>
        <dbReference type="Pfam" id="PF00205"/>
    </source>
</evidence>
<feature type="domain" description="Thiamine pyrophosphate enzyme TPP-binding" evidence="5">
    <location>
        <begin position="379"/>
        <end position="525"/>
    </location>
</feature>
<accession>A0A916S6X7</accession>
<dbReference type="InterPro" id="IPR047212">
    <property type="entry name" value="TPP_POXB-like"/>
</dbReference>
<dbReference type="InterPro" id="IPR029035">
    <property type="entry name" value="DHS-like_NAD/FAD-binding_dom"/>
</dbReference>
<comment type="caution">
    <text evidence="7">The sequence shown here is derived from an EMBL/GenBank/DDBJ whole genome shotgun (WGS) entry which is preliminary data.</text>
</comment>
<dbReference type="AlphaFoldDB" id="A0A916S6X7"/>
<dbReference type="SUPFAM" id="SSF52518">
    <property type="entry name" value="Thiamin diphosphate-binding fold (THDP-binding)"/>
    <property type="match status" value="2"/>
</dbReference>
<feature type="domain" description="Thiamine pyrophosphate enzyme central" evidence="4">
    <location>
        <begin position="190"/>
        <end position="318"/>
    </location>
</feature>
<dbReference type="GO" id="GO:0000287">
    <property type="term" value="F:magnesium ion binding"/>
    <property type="evidence" value="ECO:0007669"/>
    <property type="project" value="InterPro"/>
</dbReference>
<dbReference type="Pfam" id="PF02775">
    <property type="entry name" value="TPP_enzyme_C"/>
    <property type="match status" value="1"/>
</dbReference>
<dbReference type="CDD" id="cd02014">
    <property type="entry name" value="TPP_POX"/>
    <property type="match status" value="1"/>
</dbReference>
<evidence type="ECO:0000256" key="1">
    <source>
        <dbReference type="ARBA" id="ARBA00007812"/>
    </source>
</evidence>
<dbReference type="PANTHER" id="PTHR42981">
    <property type="entry name" value="PYRUVATE DEHYDROGENASE [UBIQUINONE]"/>
    <property type="match status" value="1"/>
</dbReference>
<dbReference type="InterPro" id="IPR000399">
    <property type="entry name" value="TPP-bd_CS"/>
</dbReference>
<evidence type="ECO:0000256" key="2">
    <source>
        <dbReference type="ARBA" id="ARBA00023052"/>
    </source>
</evidence>
<dbReference type="Proteomes" id="UP000646478">
    <property type="component" value="Unassembled WGS sequence"/>
</dbReference>
<dbReference type="PROSITE" id="PS00187">
    <property type="entry name" value="TPP_ENZYMES"/>
    <property type="match status" value="1"/>
</dbReference>
<dbReference type="GO" id="GO:0003824">
    <property type="term" value="F:catalytic activity"/>
    <property type="evidence" value="ECO:0007669"/>
    <property type="project" value="InterPro"/>
</dbReference>
<dbReference type="InterPro" id="IPR012001">
    <property type="entry name" value="Thiamin_PyroP_enz_TPP-bd_dom"/>
</dbReference>